<dbReference type="Proteomes" id="UP001499978">
    <property type="component" value="Unassembled WGS sequence"/>
</dbReference>
<dbReference type="InterPro" id="IPR003965">
    <property type="entry name" value="Fatty_acid_synthase"/>
</dbReference>
<dbReference type="PANTHER" id="PTHR43841:SF1">
    <property type="entry name" value="3-HYDROXYACYL-THIOESTER DEHYDRATASE X"/>
    <property type="match status" value="1"/>
</dbReference>
<dbReference type="InterPro" id="IPR002539">
    <property type="entry name" value="MaoC-like_dom"/>
</dbReference>
<gene>
    <name evidence="4" type="ORF">GCM10010201_05150</name>
</gene>
<reference evidence="4 5" key="1">
    <citation type="journal article" date="2019" name="Int. J. Syst. Evol. Microbiol.">
        <title>The Global Catalogue of Microorganisms (GCM) 10K type strain sequencing project: providing services to taxonomists for standard genome sequencing and annotation.</title>
        <authorList>
            <consortium name="The Broad Institute Genomics Platform"/>
            <consortium name="The Broad Institute Genome Sequencing Center for Infectious Disease"/>
            <person name="Wu L."/>
            <person name="Ma J."/>
        </authorList>
    </citation>
    <scope>NUCLEOTIDE SEQUENCE [LARGE SCALE GENOMIC DNA]</scope>
    <source>
        <strain evidence="4 5">JCM 3367</strain>
    </source>
</reference>
<proteinExistence type="inferred from homology"/>
<feature type="domain" description="MaoC-like" evidence="3">
    <location>
        <begin position="196"/>
        <end position="284"/>
    </location>
</feature>
<evidence type="ECO:0000259" key="3">
    <source>
        <dbReference type="Pfam" id="PF01575"/>
    </source>
</evidence>
<dbReference type="RefSeq" id="WP_344167477.1">
    <property type="nucleotide sequence ID" value="NZ_BAAARY010000001.1"/>
</dbReference>
<dbReference type="Pfam" id="PF01575">
    <property type="entry name" value="MaoC_dehydratas"/>
    <property type="match status" value="1"/>
</dbReference>
<keyword evidence="5" id="KW-1185">Reference proteome</keyword>
<evidence type="ECO:0000256" key="2">
    <source>
        <dbReference type="SAM" id="MobiDB-lite"/>
    </source>
</evidence>
<protein>
    <submittedName>
        <fullName evidence="4">MaoC/PaaZ C-terminal domain-containing protein</fullName>
    </submittedName>
</protein>
<comment type="similarity">
    <text evidence="1">Belongs to the enoyl-CoA hydratase/isomerase family.</text>
</comment>
<feature type="region of interest" description="Disordered" evidence="2">
    <location>
        <begin position="162"/>
        <end position="204"/>
    </location>
</feature>
<dbReference type="PANTHER" id="PTHR43841">
    <property type="entry name" value="3-HYDROXYACYL-THIOESTER DEHYDRATASE HTDX-RELATED"/>
    <property type="match status" value="1"/>
</dbReference>
<dbReference type="SUPFAM" id="SSF54637">
    <property type="entry name" value="Thioesterase/thiol ester dehydrase-isomerase"/>
    <property type="match status" value="2"/>
</dbReference>
<name>A0ABN3N1G2_9ACTN</name>
<dbReference type="EMBL" id="BAAARY010000001">
    <property type="protein sequence ID" value="GAA2512708.1"/>
    <property type="molecule type" value="Genomic_DNA"/>
</dbReference>
<evidence type="ECO:0000313" key="5">
    <source>
        <dbReference type="Proteomes" id="UP001499978"/>
    </source>
</evidence>
<organism evidence="4 5">
    <name type="scientific">Pilimelia columellifera subsp. columellifera</name>
    <dbReference type="NCBI Taxonomy" id="706583"/>
    <lineage>
        <taxon>Bacteria</taxon>
        <taxon>Bacillati</taxon>
        <taxon>Actinomycetota</taxon>
        <taxon>Actinomycetes</taxon>
        <taxon>Micromonosporales</taxon>
        <taxon>Micromonosporaceae</taxon>
        <taxon>Pilimelia</taxon>
    </lineage>
</organism>
<sequence length="315" mass="34099">MIIELDEMPALGSIYRRAVTRALPLPVGRGGLGWGAGERDRPDKLPDTILSLGGVAVDRARLAAYDRVCGFGLTDHLPATYPHVLAFPLAMRLMSDDDFPMPMIGLVHLGNRIDVLRPVDAAEPLELRVWADGLRPHDRGRQFDVHAEALVSGEPVWRGRSTYLRRERSRPPTGGVPEATPHREAGGAGGDPQPPRPPTPSAQWRLTPRIGVDYADVSGDRNPIHTSLVGARLFGFARPIAHGMWTAARSLSALGAGRLPDRFRYDVTFTAPVLLPGAAAFVAETAGDGWRLVVFDPATGRPYLRGAVTTPSEAR</sequence>
<comment type="caution">
    <text evidence="4">The sequence shown here is derived from an EMBL/GenBank/DDBJ whole genome shotgun (WGS) entry which is preliminary data.</text>
</comment>
<dbReference type="InterPro" id="IPR029069">
    <property type="entry name" value="HotDog_dom_sf"/>
</dbReference>
<dbReference type="PRINTS" id="PR01483">
    <property type="entry name" value="FASYNTHASE"/>
</dbReference>
<evidence type="ECO:0000313" key="4">
    <source>
        <dbReference type="EMBL" id="GAA2512708.1"/>
    </source>
</evidence>
<dbReference type="Gene3D" id="3.10.129.10">
    <property type="entry name" value="Hotdog Thioesterase"/>
    <property type="match status" value="1"/>
</dbReference>
<accession>A0ABN3N1G2</accession>
<evidence type="ECO:0000256" key="1">
    <source>
        <dbReference type="ARBA" id="ARBA00005254"/>
    </source>
</evidence>